<accession>A0ABZ2KV80</accession>
<dbReference type="SUPFAM" id="SSF52833">
    <property type="entry name" value="Thioredoxin-like"/>
    <property type="match status" value="1"/>
</dbReference>
<dbReference type="CDD" id="cd00340">
    <property type="entry name" value="GSH_Peroxidase"/>
    <property type="match status" value="1"/>
</dbReference>
<dbReference type="PROSITE" id="PS51355">
    <property type="entry name" value="GLUTATHIONE_PEROXID_3"/>
    <property type="match status" value="1"/>
</dbReference>
<evidence type="ECO:0000313" key="6">
    <source>
        <dbReference type="EMBL" id="WXB00222.1"/>
    </source>
</evidence>
<dbReference type="Gene3D" id="3.40.30.10">
    <property type="entry name" value="Glutaredoxin"/>
    <property type="match status" value="1"/>
</dbReference>
<keyword evidence="2 4" id="KW-0575">Peroxidase</keyword>
<dbReference type="PROSITE" id="PS51352">
    <property type="entry name" value="THIOREDOXIN_2"/>
    <property type="match status" value="1"/>
</dbReference>
<name>A0ABZ2KV80_9BACT</name>
<dbReference type="PANTHER" id="PTHR11592">
    <property type="entry name" value="GLUTATHIONE PEROXIDASE"/>
    <property type="match status" value="1"/>
</dbReference>
<evidence type="ECO:0000256" key="1">
    <source>
        <dbReference type="ARBA" id="ARBA00006926"/>
    </source>
</evidence>
<protein>
    <recommendedName>
        <fullName evidence="4">Glutathione peroxidase</fullName>
    </recommendedName>
</protein>
<proteinExistence type="inferred from homology"/>
<dbReference type="PANTHER" id="PTHR11592:SF40">
    <property type="entry name" value="THIOREDOXIN_GLUTATHIONE PEROXIDASE BTUE"/>
    <property type="match status" value="1"/>
</dbReference>
<gene>
    <name evidence="6" type="ORF">LZC95_25790</name>
</gene>
<reference evidence="6 7" key="1">
    <citation type="submission" date="2021-12" db="EMBL/GenBank/DDBJ databases">
        <title>Discovery of the Pendulisporaceae a myxobacterial family with distinct sporulation behavior and unique specialized metabolism.</title>
        <authorList>
            <person name="Garcia R."/>
            <person name="Popoff A."/>
            <person name="Bader C.D."/>
            <person name="Loehr J."/>
            <person name="Walesch S."/>
            <person name="Walt C."/>
            <person name="Boldt J."/>
            <person name="Bunk B."/>
            <person name="Haeckl F.J.F.P.J."/>
            <person name="Gunesch A.P."/>
            <person name="Birkelbach J."/>
            <person name="Nuebel U."/>
            <person name="Pietschmann T."/>
            <person name="Bach T."/>
            <person name="Mueller R."/>
        </authorList>
    </citation>
    <scope>NUCLEOTIDE SEQUENCE [LARGE SCALE GENOMIC DNA]</scope>
    <source>
        <strain evidence="6 7">MSr12523</strain>
    </source>
</reference>
<organism evidence="6 7">
    <name type="scientific">Pendulispora brunnea</name>
    <dbReference type="NCBI Taxonomy" id="2905690"/>
    <lineage>
        <taxon>Bacteria</taxon>
        <taxon>Pseudomonadati</taxon>
        <taxon>Myxococcota</taxon>
        <taxon>Myxococcia</taxon>
        <taxon>Myxococcales</taxon>
        <taxon>Sorangiineae</taxon>
        <taxon>Pendulisporaceae</taxon>
        <taxon>Pendulispora</taxon>
    </lineage>
</organism>
<dbReference type="RefSeq" id="WP_394850860.1">
    <property type="nucleotide sequence ID" value="NZ_CP089982.1"/>
</dbReference>
<keyword evidence="7" id="KW-1185">Reference proteome</keyword>
<comment type="similarity">
    <text evidence="1 4">Belongs to the glutathione peroxidase family.</text>
</comment>
<sequence length="164" mass="17979">MTNSVHDFTVRTIDGKTKSLADYAGQVLLIVNVASECGYTPQYEGLEKLQQAYGPKGFRVLGFPSNDFGGQEPGTEAEIQRFCTSNFGVTFDMFAKVALKGEDMAPLYDWLQSAETNPKFGGAVAWNFNKFLIGKKGEVIGRFLHKVDPSSPEVTRAVEQALAD</sequence>
<evidence type="ECO:0000256" key="2">
    <source>
        <dbReference type="ARBA" id="ARBA00022559"/>
    </source>
</evidence>
<keyword evidence="3 4" id="KW-0560">Oxidoreductase</keyword>
<evidence type="ECO:0000256" key="4">
    <source>
        <dbReference type="RuleBase" id="RU000499"/>
    </source>
</evidence>
<dbReference type="InterPro" id="IPR029759">
    <property type="entry name" value="GPX_AS"/>
</dbReference>
<dbReference type="EMBL" id="CP089982">
    <property type="protein sequence ID" value="WXB00222.1"/>
    <property type="molecule type" value="Genomic_DNA"/>
</dbReference>
<evidence type="ECO:0000256" key="3">
    <source>
        <dbReference type="ARBA" id="ARBA00023002"/>
    </source>
</evidence>
<evidence type="ECO:0000259" key="5">
    <source>
        <dbReference type="PROSITE" id="PS51352"/>
    </source>
</evidence>
<dbReference type="PRINTS" id="PR01011">
    <property type="entry name" value="GLUTPROXDASE"/>
</dbReference>
<dbReference type="PROSITE" id="PS00460">
    <property type="entry name" value="GLUTATHIONE_PEROXID_1"/>
    <property type="match status" value="1"/>
</dbReference>
<dbReference type="GO" id="GO:0004601">
    <property type="term" value="F:peroxidase activity"/>
    <property type="evidence" value="ECO:0007669"/>
    <property type="project" value="UniProtKB-KW"/>
</dbReference>
<dbReference type="InterPro" id="IPR036249">
    <property type="entry name" value="Thioredoxin-like_sf"/>
</dbReference>
<dbReference type="InterPro" id="IPR000889">
    <property type="entry name" value="Glutathione_peroxidase"/>
</dbReference>
<feature type="domain" description="Thioredoxin" evidence="5">
    <location>
        <begin position="1"/>
        <end position="163"/>
    </location>
</feature>
<dbReference type="Proteomes" id="UP001379533">
    <property type="component" value="Chromosome"/>
</dbReference>
<dbReference type="Pfam" id="PF00255">
    <property type="entry name" value="GSHPx"/>
    <property type="match status" value="1"/>
</dbReference>
<dbReference type="PIRSF" id="PIRSF000303">
    <property type="entry name" value="Glutathion_perox"/>
    <property type="match status" value="1"/>
</dbReference>
<dbReference type="InterPro" id="IPR013766">
    <property type="entry name" value="Thioredoxin_domain"/>
</dbReference>
<evidence type="ECO:0000313" key="7">
    <source>
        <dbReference type="Proteomes" id="UP001379533"/>
    </source>
</evidence>